<reference evidence="10" key="1">
    <citation type="submission" date="2022-07" db="EMBL/GenBank/DDBJ databases">
        <title>Phylogenomic reconstructions and comparative analyses of Kickxellomycotina fungi.</title>
        <authorList>
            <person name="Reynolds N.K."/>
            <person name="Stajich J.E."/>
            <person name="Barry K."/>
            <person name="Grigoriev I.V."/>
            <person name="Crous P."/>
            <person name="Smith M.E."/>
        </authorList>
    </citation>
    <scope>NUCLEOTIDE SEQUENCE</scope>
    <source>
        <strain evidence="10">RSA 567</strain>
    </source>
</reference>
<dbReference type="InterPro" id="IPR050131">
    <property type="entry name" value="Peptidase_S8_subtilisin-like"/>
</dbReference>
<dbReference type="InterPro" id="IPR015500">
    <property type="entry name" value="Peptidase_S8_subtilisin-rel"/>
</dbReference>
<feature type="active site" description="Charge relay system" evidence="5">
    <location>
        <position position="201"/>
    </location>
</feature>
<dbReference type="Pfam" id="PF05922">
    <property type="entry name" value="Inhibitor_I9"/>
    <property type="match status" value="1"/>
</dbReference>
<evidence type="ECO:0000256" key="6">
    <source>
        <dbReference type="RuleBase" id="RU003355"/>
    </source>
</evidence>
<organism evidence="10 11">
    <name type="scientific">Dimargaris verticillata</name>
    <dbReference type="NCBI Taxonomy" id="2761393"/>
    <lineage>
        <taxon>Eukaryota</taxon>
        <taxon>Fungi</taxon>
        <taxon>Fungi incertae sedis</taxon>
        <taxon>Zoopagomycota</taxon>
        <taxon>Kickxellomycotina</taxon>
        <taxon>Dimargaritomycetes</taxon>
        <taxon>Dimargaritales</taxon>
        <taxon>Dimargaritaceae</taxon>
        <taxon>Dimargaris</taxon>
    </lineage>
</organism>
<dbReference type="InterPro" id="IPR023828">
    <property type="entry name" value="Peptidase_S8_Ser-AS"/>
</dbReference>
<keyword evidence="11" id="KW-1185">Reference proteome</keyword>
<comment type="similarity">
    <text evidence="1 5 6">Belongs to the peptidase S8 family.</text>
</comment>
<name>A0A9W8AZI8_9FUNG</name>
<keyword evidence="4 5" id="KW-0720">Serine protease</keyword>
<dbReference type="Pfam" id="PF00082">
    <property type="entry name" value="Peptidase_S8"/>
    <property type="match status" value="1"/>
</dbReference>
<dbReference type="InterPro" id="IPR036852">
    <property type="entry name" value="Peptidase_S8/S53_dom_sf"/>
</dbReference>
<keyword evidence="3 5" id="KW-0378">Hydrolase</keyword>
<sequence>MVTYRVFLVAILACTTQAKFFARPTAQAPLISSVDADTIPENYIVVFKKDAPENALETHFGLLSSFIQTANLQAVTGEPTPNEIRHVYKLPSVKGYAGRFQADVLERIREAQEVAFIEHDSIVNVDAEEKGAPWGLARVSSRDKLSLRNFNRYIYDERAGEGVTAYVVDTGINIEHVDFEGRAIWGMTVPKNDQDIDGNGHGTHVAGTIGGKKYGVAKKVQLVAVKVLGTNGSGTMSDVVKGVEFTVEHHTKARTIAEKEGRVFKGSVANMSLGGGKSRALDLAVDAAVGEGVLYAVAAGNDNRDACSYSPAASELAITVGASTIRDERAYFSNFGKCVDVFAPGYNIESAWIGSKYATNTISGTSMATPHVAGLAAYVVSLQPNSTSPFFTGMLSPKQVKELILKTATPDAISDVKGSPNLLIYNNPPADFTSHFRL</sequence>
<dbReference type="Proteomes" id="UP001151582">
    <property type="component" value="Unassembled WGS sequence"/>
</dbReference>
<dbReference type="GO" id="GO:0006508">
    <property type="term" value="P:proteolysis"/>
    <property type="evidence" value="ECO:0007669"/>
    <property type="project" value="UniProtKB-KW"/>
</dbReference>
<feature type="chain" id="PRO_5040803098" evidence="7">
    <location>
        <begin position="19"/>
        <end position="438"/>
    </location>
</feature>
<dbReference type="EC" id="3.4.21.48" evidence="10"/>
<proteinExistence type="inferred from homology"/>
<evidence type="ECO:0000259" key="9">
    <source>
        <dbReference type="Pfam" id="PF05922"/>
    </source>
</evidence>
<dbReference type="EMBL" id="JANBQB010000473">
    <property type="protein sequence ID" value="KAJ1975986.1"/>
    <property type="molecule type" value="Genomic_DNA"/>
</dbReference>
<dbReference type="SUPFAM" id="SSF54897">
    <property type="entry name" value="Protease propeptides/inhibitors"/>
    <property type="match status" value="1"/>
</dbReference>
<dbReference type="InterPro" id="IPR010259">
    <property type="entry name" value="S8pro/Inhibitor_I9"/>
</dbReference>
<dbReference type="GO" id="GO:0004252">
    <property type="term" value="F:serine-type endopeptidase activity"/>
    <property type="evidence" value="ECO:0007669"/>
    <property type="project" value="UniProtKB-UniRule"/>
</dbReference>
<dbReference type="InterPro" id="IPR037045">
    <property type="entry name" value="S8pro/Inhibitor_I9_sf"/>
</dbReference>
<feature type="domain" description="Inhibitor I9" evidence="9">
    <location>
        <begin position="42"/>
        <end position="124"/>
    </location>
</feature>
<feature type="active site" description="Charge relay system" evidence="5">
    <location>
        <position position="366"/>
    </location>
</feature>
<dbReference type="PROSITE" id="PS00138">
    <property type="entry name" value="SUBTILASE_SER"/>
    <property type="match status" value="1"/>
</dbReference>
<evidence type="ECO:0000256" key="7">
    <source>
        <dbReference type="SAM" id="SignalP"/>
    </source>
</evidence>
<evidence type="ECO:0000256" key="2">
    <source>
        <dbReference type="ARBA" id="ARBA00022670"/>
    </source>
</evidence>
<dbReference type="Gene3D" id="3.30.70.80">
    <property type="entry name" value="Peptidase S8 propeptide/proteinase inhibitor I9"/>
    <property type="match status" value="1"/>
</dbReference>
<evidence type="ECO:0000256" key="1">
    <source>
        <dbReference type="ARBA" id="ARBA00011073"/>
    </source>
</evidence>
<evidence type="ECO:0000256" key="3">
    <source>
        <dbReference type="ARBA" id="ARBA00022801"/>
    </source>
</evidence>
<dbReference type="PROSITE" id="PS00136">
    <property type="entry name" value="SUBTILASE_ASP"/>
    <property type="match status" value="1"/>
</dbReference>
<dbReference type="OrthoDB" id="206201at2759"/>
<keyword evidence="7" id="KW-0732">Signal</keyword>
<feature type="active site" description="Charge relay system" evidence="5">
    <location>
        <position position="169"/>
    </location>
</feature>
<evidence type="ECO:0000313" key="11">
    <source>
        <dbReference type="Proteomes" id="UP001151582"/>
    </source>
</evidence>
<dbReference type="PANTHER" id="PTHR43806">
    <property type="entry name" value="PEPTIDASE S8"/>
    <property type="match status" value="1"/>
</dbReference>
<evidence type="ECO:0000256" key="5">
    <source>
        <dbReference type="PROSITE-ProRule" id="PRU01240"/>
    </source>
</evidence>
<dbReference type="GO" id="GO:0005615">
    <property type="term" value="C:extracellular space"/>
    <property type="evidence" value="ECO:0007669"/>
    <property type="project" value="TreeGrafter"/>
</dbReference>
<dbReference type="PROSITE" id="PS00137">
    <property type="entry name" value="SUBTILASE_HIS"/>
    <property type="match status" value="1"/>
</dbReference>
<dbReference type="AlphaFoldDB" id="A0A9W8AZI8"/>
<dbReference type="PRINTS" id="PR00723">
    <property type="entry name" value="SUBTILISIN"/>
</dbReference>
<feature type="signal peptide" evidence="7">
    <location>
        <begin position="1"/>
        <end position="18"/>
    </location>
</feature>
<dbReference type="CDD" id="cd04077">
    <property type="entry name" value="Peptidases_S8_PCSK9_ProteinaseK_like"/>
    <property type="match status" value="1"/>
</dbReference>
<dbReference type="SUPFAM" id="SSF52743">
    <property type="entry name" value="Subtilisin-like"/>
    <property type="match status" value="1"/>
</dbReference>
<dbReference type="PANTHER" id="PTHR43806:SF11">
    <property type="entry name" value="CEREVISIN-RELATED"/>
    <property type="match status" value="1"/>
</dbReference>
<dbReference type="InterPro" id="IPR023827">
    <property type="entry name" value="Peptidase_S8_Asp-AS"/>
</dbReference>
<dbReference type="InterPro" id="IPR022398">
    <property type="entry name" value="Peptidase_S8_His-AS"/>
</dbReference>
<gene>
    <name evidence="10" type="primary">PRB1</name>
    <name evidence="10" type="ORF">H4R34_004139</name>
</gene>
<evidence type="ECO:0000313" key="10">
    <source>
        <dbReference type="EMBL" id="KAJ1975986.1"/>
    </source>
</evidence>
<evidence type="ECO:0000256" key="4">
    <source>
        <dbReference type="ARBA" id="ARBA00022825"/>
    </source>
</evidence>
<dbReference type="FunFam" id="3.40.50.200:FF:000007">
    <property type="entry name" value="Subtilisin-like serine protease"/>
    <property type="match status" value="1"/>
</dbReference>
<evidence type="ECO:0000259" key="8">
    <source>
        <dbReference type="Pfam" id="PF00082"/>
    </source>
</evidence>
<protein>
    <submittedName>
        <fullName evidence="10">Proteinase B</fullName>
        <ecNumber evidence="10">3.4.21.48</ecNumber>
    </submittedName>
</protein>
<comment type="caution">
    <text evidence="10">The sequence shown here is derived from an EMBL/GenBank/DDBJ whole genome shotgun (WGS) entry which is preliminary data.</text>
</comment>
<dbReference type="Gene3D" id="3.40.50.200">
    <property type="entry name" value="Peptidase S8/S53 domain"/>
    <property type="match status" value="1"/>
</dbReference>
<accession>A0A9W8AZI8</accession>
<dbReference type="InterPro" id="IPR000209">
    <property type="entry name" value="Peptidase_S8/S53_dom"/>
</dbReference>
<keyword evidence="2 5" id="KW-0645">Protease</keyword>
<dbReference type="PROSITE" id="PS51892">
    <property type="entry name" value="SUBTILASE"/>
    <property type="match status" value="1"/>
</dbReference>
<feature type="domain" description="Peptidase S8/S53" evidence="8">
    <location>
        <begin position="160"/>
        <end position="410"/>
    </location>
</feature>
<dbReference type="InterPro" id="IPR034193">
    <property type="entry name" value="PCSK9_ProteinaseK-like"/>
</dbReference>